<proteinExistence type="predicted"/>
<sequence length="79" mass="9321">MLKINLLKKEIASCKAIFNQLKVSNSHFKKAQSDLKKELPKAQSTVKELQRSVNFHQENNKFRLDRIQENIEKINKKLK</sequence>
<keyword evidence="1" id="KW-0175">Coiled coil</keyword>
<feature type="coiled-coil region" evidence="1">
    <location>
        <begin position="32"/>
        <end position="59"/>
    </location>
</feature>
<gene>
    <name evidence="2" type="ORF">G7084_04140</name>
</gene>
<dbReference type="KEGG" id="wco:G7084_04140"/>
<reference evidence="2 3" key="1">
    <citation type="submission" date="2020-03" db="EMBL/GenBank/DDBJ databases">
        <title>Weissella sp. nov., isolated from Cybister lewisianus.</title>
        <authorList>
            <person name="Hyun D.-W."/>
            <person name="Bae J.-W."/>
        </authorList>
    </citation>
    <scope>NUCLEOTIDE SEQUENCE [LARGE SCALE GENOMIC DNA]</scope>
    <source>
        <strain evidence="2 3">HDW19</strain>
    </source>
</reference>
<accession>A0A6G8AZT4</accession>
<dbReference type="RefSeq" id="WP_166010314.1">
    <property type="nucleotide sequence ID" value="NZ_CP049888.1"/>
</dbReference>
<protein>
    <submittedName>
        <fullName evidence="2">Uncharacterized protein</fullName>
    </submittedName>
</protein>
<organism evidence="2 3">
    <name type="scientific">Weissella coleopterorum</name>
    <dbReference type="NCBI Taxonomy" id="2714949"/>
    <lineage>
        <taxon>Bacteria</taxon>
        <taxon>Bacillati</taxon>
        <taxon>Bacillota</taxon>
        <taxon>Bacilli</taxon>
        <taxon>Lactobacillales</taxon>
        <taxon>Lactobacillaceae</taxon>
        <taxon>Weissella</taxon>
    </lineage>
</organism>
<dbReference type="Proteomes" id="UP000500741">
    <property type="component" value="Chromosome"/>
</dbReference>
<evidence type="ECO:0000313" key="2">
    <source>
        <dbReference type="EMBL" id="QIL50574.1"/>
    </source>
</evidence>
<evidence type="ECO:0000256" key="1">
    <source>
        <dbReference type="SAM" id="Coils"/>
    </source>
</evidence>
<name>A0A6G8AZT4_9LACO</name>
<dbReference type="AlphaFoldDB" id="A0A6G8AZT4"/>
<evidence type="ECO:0000313" key="3">
    <source>
        <dbReference type="Proteomes" id="UP000500741"/>
    </source>
</evidence>
<keyword evidence="3" id="KW-1185">Reference proteome</keyword>
<dbReference type="EMBL" id="CP049888">
    <property type="protein sequence ID" value="QIL50574.1"/>
    <property type="molecule type" value="Genomic_DNA"/>
</dbReference>